<dbReference type="PANTHER" id="PTHR36932:SF1">
    <property type="entry name" value="CAPSULAR POLYSACCHARIDE BIOSYNTHESIS PROTEIN"/>
    <property type="match status" value="1"/>
</dbReference>
<dbReference type="EMBL" id="JBBMQU010000023">
    <property type="protein sequence ID" value="MEM5551709.1"/>
    <property type="molecule type" value="Genomic_DNA"/>
</dbReference>
<dbReference type="Gene3D" id="3.40.50.12780">
    <property type="entry name" value="N-terminal domain of ligase-like"/>
    <property type="match status" value="1"/>
</dbReference>
<evidence type="ECO:0000313" key="2">
    <source>
        <dbReference type="Proteomes" id="UP001388366"/>
    </source>
</evidence>
<dbReference type="PANTHER" id="PTHR36932">
    <property type="entry name" value="CAPSULAR POLYSACCHARIDE BIOSYNTHESIS PROTEIN"/>
    <property type="match status" value="1"/>
</dbReference>
<dbReference type="RefSeq" id="WP_342884088.1">
    <property type="nucleotide sequence ID" value="NZ_JBBMQU010000023.1"/>
</dbReference>
<gene>
    <name evidence="1" type="ORF">WNY63_13315</name>
</gene>
<proteinExistence type="predicted"/>
<name>A0ABU9U3T4_9GAMM</name>
<dbReference type="Proteomes" id="UP001388366">
    <property type="component" value="Unassembled WGS sequence"/>
</dbReference>
<dbReference type="SUPFAM" id="SSF56801">
    <property type="entry name" value="Acetyl-CoA synthetase-like"/>
    <property type="match status" value="1"/>
</dbReference>
<dbReference type="InterPro" id="IPR042099">
    <property type="entry name" value="ANL_N_sf"/>
</dbReference>
<evidence type="ECO:0008006" key="3">
    <source>
        <dbReference type="Google" id="ProtNLM"/>
    </source>
</evidence>
<accession>A0ABU9U3T4</accession>
<evidence type="ECO:0000313" key="1">
    <source>
        <dbReference type="EMBL" id="MEM5551709.1"/>
    </source>
</evidence>
<keyword evidence="2" id="KW-1185">Reference proteome</keyword>
<comment type="caution">
    <text evidence="1">The sequence shown here is derived from an EMBL/GenBank/DDBJ whole genome shotgun (WGS) entry which is preliminary data.</text>
</comment>
<reference evidence="1 2" key="1">
    <citation type="submission" date="2024-03" db="EMBL/GenBank/DDBJ databases">
        <title>Community enrichment and isolation of bacterial strains for fucoidan degradation.</title>
        <authorList>
            <person name="Sichert A."/>
        </authorList>
    </citation>
    <scope>NUCLEOTIDE SEQUENCE [LARGE SCALE GENOMIC DNA]</scope>
    <source>
        <strain evidence="1 2">AS81</strain>
    </source>
</reference>
<sequence length="427" mass="49847">MEKYYQLLPIWLQNILVSLYGLTLKLSRKFKDSCKVEEIEFQNMTEYHEKKLEYALRKGAPRNERESIFEHYKNLPYTDKIIVRENLSSFQRNANNIIQRHTSGTTGAGLKFTTTKYAESIMWFFFERYRARFSLGKRDWCGYFCGRTVVPSKSSTPPFWRFNYFGKQVLYSNYHLSSGTVQFYIDSLNRYQPSWIHGYPSFLNLLVSLATEKKLALNYTPKHVTFGSESLSREVKSCVEVFFGCTSSELYCQTEGVAMISSCESGSLHVDEEFSYVEFKETEQQGVYEIVGTSFFNDSFQFVKYRTGDFVTLADTKCTCGRESRVVETIDGRKEDYIILENGSKVGRLDHIFKDMTNVTEAQIYQNNTGFIEFRIVKNTKYSLIDENKLKAEIISRLGKSLNFDIVYLKQIKRTKNGKLRFVIHEK</sequence>
<dbReference type="InterPro" id="IPR053158">
    <property type="entry name" value="CapK_Type1_Caps_Biosynth"/>
</dbReference>
<protein>
    <recommendedName>
        <fullName evidence="3">Phenylacetate--CoA ligase family protein</fullName>
    </recommendedName>
</protein>
<organism evidence="1 2">
    <name type="scientific">Pseudoalteromonas neustonica</name>
    <dbReference type="NCBI Taxonomy" id="1840331"/>
    <lineage>
        <taxon>Bacteria</taxon>
        <taxon>Pseudomonadati</taxon>
        <taxon>Pseudomonadota</taxon>
        <taxon>Gammaproteobacteria</taxon>
        <taxon>Alteromonadales</taxon>
        <taxon>Pseudoalteromonadaceae</taxon>
        <taxon>Pseudoalteromonas</taxon>
    </lineage>
</organism>